<accession>A0A0E3YFM4</accession>
<dbReference type="KEGG" id="pox:MB84_22585"/>
<keyword evidence="3" id="KW-1185">Reference proteome</keyword>
<dbReference type="EMBL" id="CP011253">
    <property type="protein sequence ID" value="AKC71641.1"/>
    <property type="molecule type" value="Genomic_DNA"/>
</dbReference>
<dbReference type="Proteomes" id="UP000035050">
    <property type="component" value="Chromosome"/>
</dbReference>
<evidence type="ECO:0000313" key="3">
    <source>
        <dbReference type="Proteomes" id="UP000035050"/>
    </source>
</evidence>
<gene>
    <name evidence="2" type="ORF">MB84_22585</name>
</gene>
<evidence type="ECO:0000313" key="2">
    <source>
        <dbReference type="EMBL" id="AKC71641.1"/>
    </source>
</evidence>
<dbReference type="PATRIC" id="fig|573737.6.peg.284"/>
<dbReference type="HOGENOM" id="CLU_088565_0_0_4"/>
<dbReference type="AlphaFoldDB" id="A0A0E3YFM4"/>
<feature type="region of interest" description="Disordered" evidence="1">
    <location>
        <begin position="62"/>
        <end position="81"/>
    </location>
</feature>
<sequence>MSLAQARADAAQARSNVDFVVPSGAIEVQGVRNVVSAKVNVDVAVPSTAIEMQVANNVDSVTDRELPTRRGGASDKSTRRAYGCQPTPVGDYFAHALAEFVTPRGECAPRTFASNAVLRTELADMLALHPDGEGVSVAAQIEALGLPSLLLDDLKYLPGTLDAMRYDVGANAIRLGRFKFPETDTYGKAAAFRFAGECELAHLREGDPVAPLVREDHASILDFHYRAAGMRGHTALPPTGYVNAVQDETQLSDFTAHLTRCRRLARSGRSILMVNKWGVYPVSPLDTMQTGPCVIL</sequence>
<organism evidence="2 3">
    <name type="scientific">Pandoraea oxalativorans</name>
    <dbReference type="NCBI Taxonomy" id="573737"/>
    <lineage>
        <taxon>Bacteria</taxon>
        <taxon>Pseudomonadati</taxon>
        <taxon>Pseudomonadota</taxon>
        <taxon>Betaproteobacteria</taxon>
        <taxon>Burkholderiales</taxon>
        <taxon>Burkholderiaceae</taxon>
        <taxon>Pandoraea</taxon>
    </lineage>
</organism>
<evidence type="ECO:0000256" key="1">
    <source>
        <dbReference type="SAM" id="MobiDB-lite"/>
    </source>
</evidence>
<feature type="compositionally biased region" description="Basic and acidic residues" evidence="1">
    <location>
        <begin position="62"/>
        <end position="78"/>
    </location>
</feature>
<name>A0A0E3YFM4_9BURK</name>
<proteinExistence type="predicted"/>
<protein>
    <submittedName>
        <fullName evidence="2">Uncharacterized protein</fullName>
    </submittedName>
</protein>
<reference evidence="2" key="1">
    <citation type="submission" date="2016-06" db="EMBL/GenBank/DDBJ databases">
        <title>Pandoraea oxalativorans DSM 23570 Genome Sequencing.</title>
        <authorList>
            <person name="Ee R."/>
            <person name="Lim Y.-L."/>
            <person name="Yong D."/>
            <person name="Yin W.-F."/>
            <person name="Chan K.-G."/>
        </authorList>
    </citation>
    <scope>NUCLEOTIDE SEQUENCE</scope>
    <source>
        <strain evidence="2">DSM 23570</strain>
    </source>
</reference>